<dbReference type="EMBL" id="BKCJ010009602">
    <property type="protein sequence ID" value="GEU87734.1"/>
    <property type="molecule type" value="Genomic_DNA"/>
</dbReference>
<sequence length="513" mass="60279">MGVLQQLSVCTCDGASEYKDHAQLLKRMQFVMGLDDVYAPIRSTILTTDPLPTVKEAFSLLLRDESHRTMHSRGFEGGRSGDKKRRFNNFIARNPSLGYKNYNMTGYTIKRCFKVIRYPLNFKKKGMTSQNVTSSCSMNDKDIGSGAISLIPSPVSGGNGRIYELEVETLGQILQWLIQNLNMMLTNSGGTPIDSRDQTFTYGMKFEIKMIGLNGNYLIVDLEKTKMNEDSLSHLKFDIWKWPKRRRKGAKCKVKNKGWKFDFQKWPKRKKSCLTKYKFEHEKWKFDVWRWPNKKKKLTHQFVHLSTLISLNFCMVIKEVSNHCRFLRARIFSRRMELWVEIMFCWNEVVNKKVSKRTTYSKQAIYQRTKRRRVSEKKGSLELVSLVGLTNEWVCRRLNVGWCEDIKEGFQLVHLRCYRNKDKKNRLMRIDELHKFRDGTLNDVRNALDDRLKGIRMQYLPSTIWRKGDKDGAAAMIQAIDKMLKTRRIMRSLEKFVGGRLYEGDLRMLQRTI</sequence>
<accession>A0A6L2NT52</accession>
<comment type="caution">
    <text evidence="1">The sequence shown here is derived from an EMBL/GenBank/DDBJ whole genome shotgun (WGS) entry which is preliminary data.</text>
</comment>
<reference evidence="1" key="1">
    <citation type="journal article" date="2019" name="Sci. Rep.">
        <title>Draft genome of Tanacetum cinerariifolium, the natural source of mosquito coil.</title>
        <authorList>
            <person name="Yamashiro T."/>
            <person name="Shiraishi A."/>
            <person name="Satake H."/>
            <person name="Nakayama K."/>
        </authorList>
    </citation>
    <scope>NUCLEOTIDE SEQUENCE</scope>
</reference>
<dbReference type="PANTHER" id="PTHR34222:SF99">
    <property type="entry name" value="PROTEIN, PUTATIVE-RELATED"/>
    <property type="match status" value="1"/>
</dbReference>
<dbReference type="AlphaFoldDB" id="A0A6L2NT52"/>
<organism evidence="1">
    <name type="scientific">Tanacetum cinerariifolium</name>
    <name type="common">Dalmatian daisy</name>
    <name type="synonym">Chrysanthemum cinerariifolium</name>
    <dbReference type="NCBI Taxonomy" id="118510"/>
    <lineage>
        <taxon>Eukaryota</taxon>
        <taxon>Viridiplantae</taxon>
        <taxon>Streptophyta</taxon>
        <taxon>Embryophyta</taxon>
        <taxon>Tracheophyta</taxon>
        <taxon>Spermatophyta</taxon>
        <taxon>Magnoliopsida</taxon>
        <taxon>eudicotyledons</taxon>
        <taxon>Gunneridae</taxon>
        <taxon>Pentapetalae</taxon>
        <taxon>asterids</taxon>
        <taxon>campanulids</taxon>
        <taxon>Asterales</taxon>
        <taxon>Asteraceae</taxon>
        <taxon>Asteroideae</taxon>
        <taxon>Anthemideae</taxon>
        <taxon>Anthemidinae</taxon>
        <taxon>Tanacetum</taxon>
    </lineage>
</organism>
<proteinExistence type="predicted"/>
<gene>
    <name evidence="1" type="ORF">Tci_059712</name>
</gene>
<name>A0A6L2NT52_TANCI</name>
<protein>
    <submittedName>
        <fullName evidence="1">Uncharacterized protein</fullName>
    </submittedName>
</protein>
<dbReference type="PANTHER" id="PTHR34222">
    <property type="entry name" value="GAG_PRE-INTEGRS DOMAIN-CONTAINING PROTEIN"/>
    <property type="match status" value="1"/>
</dbReference>
<evidence type="ECO:0000313" key="1">
    <source>
        <dbReference type="EMBL" id="GEU87734.1"/>
    </source>
</evidence>